<dbReference type="Proteomes" id="UP000322981">
    <property type="component" value="Unassembled WGS sequence"/>
</dbReference>
<keyword evidence="1" id="KW-0732">Signal</keyword>
<feature type="chain" id="PRO_5024454858" description="Cyanovirin-N domain-containing protein" evidence="1">
    <location>
        <begin position="23"/>
        <end position="145"/>
    </location>
</feature>
<comment type="caution">
    <text evidence="2">The sequence shown here is derived from an EMBL/GenBank/DDBJ whole genome shotgun (WGS) entry which is preliminary data.</text>
</comment>
<name>A0A5M8FPN6_9GAMM</name>
<dbReference type="SUPFAM" id="SSF51322">
    <property type="entry name" value="Cyanovirin-N"/>
    <property type="match status" value="1"/>
</dbReference>
<accession>A0A5M8FPN6</accession>
<evidence type="ECO:0008006" key="4">
    <source>
        <dbReference type="Google" id="ProtNLM"/>
    </source>
</evidence>
<protein>
    <recommendedName>
        <fullName evidence="4">Cyanovirin-N domain-containing protein</fullName>
    </recommendedName>
</protein>
<evidence type="ECO:0000313" key="2">
    <source>
        <dbReference type="EMBL" id="KAA6184395.1"/>
    </source>
</evidence>
<proteinExistence type="predicted"/>
<organism evidence="2 3">
    <name type="scientific">Thiohalocapsa marina</name>
    <dbReference type="NCBI Taxonomy" id="424902"/>
    <lineage>
        <taxon>Bacteria</taxon>
        <taxon>Pseudomonadati</taxon>
        <taxon>Pseudomonadota</taxon>
        <taxon>Gammaproteobacteria</taxon>
        <taxon>Chromatiales</taxon>
        <taxon>Chromatiaceae</taxon>
        <taxon>Thiohalocapsa</taxon>
    </lineage>
</organism>
<keyword evidence="3" id="KW-1185">Reference proteome</keyword>
<dbReference type="RefSeq" id="WP_150093753.1">
    <property type="nucleotide sequence ID" value="NZ_VWXX01000020.1"/>
</dbReference>
<dbReference type="EMBL" id="VWXX01000020">
    <property type="protein sequence ID" value="KAA6184395.1"/>
    <property type="molecule type" value="Genomic_DNA"/>
</dbReference>
<evidence type="ECO:0000256" key="1">
    <source>
        <dbReference type="SAM" id="SignalP"/>
    </source>
</evidence>
<reference evidence="2 3" key="1">
    <citation type="submission" date="2019-09" db="EMBL/GenBank/DDBJ databases">
        <title>Whole-genome sequence of the purple sulfur bacterium Thiohalocapsa marina DSM 19078.</title>
        <authorList>
            <person name="Kyndt J.A."/>
            <person name="Meyer T.E."/>
        </authorList>
    </citation>
    <scope>NUCLEOTIDE SEQUENCE [LARGE SCALE GENOMIC DNA]</scope>
    <source>
        <strain evidence="2 3">DSM 19078</strain>
    </source>
</reference>
<dbReference type="InterPro" id="IPR036673">
    <property type="entry name" value="Cyanovirin-N_sf"/>
</dbReference>
<dbReference type="Gene3D" id="2.30.60.10">
    <property type="entry name" value="Cyanovirin-N"/>
    <property type="match status" value="1"/>
</dbReference>
<gene>
    <name evidence="2" type="ORF">F2Q65_12515</name>
</gene>
<dbReference type="AlphaFoldDB" id="A0A5M8FPN6"/>
<sequence length="145" mass="15845">MKNFILLGLLSQGFFFHGLSNAADSDYACTTSNSSDKCYFCKLSLFHGSIECKRDIEMVDLAGAPYTIVRPISKSIDDCVGNDNGQMIHGSAAGDSCQDYTLENDELSARCRDGAGTLQDTRIHLPDYFMANTPPTNGENIICVR</sequence>
<evidence type="ECO:0000313" key="3">
    <source>
        <dbReference type="Proteomes" id="UP000322981"/>
    </source>
</evidence>
<feature type="signal peptide" evidence="1">
    <location>
        <begin position="1"/>
        <end position="22"/>
    </location>
</feature>